<dbReference type="EMBL" id="JACRSW010000040">
    <property type="protein sequence ID" value="MBC8558399.1"/>
    <property type="molecule type" value="Genomic_DNA"/>
</dbReference>
<dbReference type="Pfam" id="PF13487">
    <property type="entry name" value="HD_5"/>
    <property type="match status" value="1"/>
</dbReference>
<reference evidence="2 3" key="1">
    <citation type="submission" date="2020-08" db="EMBL/GenBank/DDBJ databases">
        <title>Genome public.</title>
        <authorList>
            <person name="Liu C."/>
            <person name="Sun Q."/>
        </authorList>
    </citation>
    <scope>NUCLEOTIDE SEQUENCE [LARGE SCALE GENOMIC DNA]</scope>
    <source>
        <strain evidence="2 3">BX3</strain>
    </source>
</reference>
<accession>A0ABR7MXL4</accession>
<dbReference type="InterPro" id="IPR037522">
    <property type="entry name" value="HD_GYP_dom"/>
</dbReference>
<dbReference type="PROSITE" id="PS51832">
    <property type="entry name" value="HD_GYP"/>
    <property type="match status" value="1"/>
</dbReference>
<dbReference type="PANTHER" id="PTHR45228">
    <property type="entry name" value="CYCLIC DI-GMP PHOSPHODIESTERASE TM_0186-RELATED"/>
    <property type="match status" value="1"/>
</dbReference>
<comment type="caution">
    <text evidence="2">The sequence shown here is derived from an EMBL/GenBank/DDBJ whole genome shotgun (WGS) entry which is preliminary data.</text>
</comment>
<protein>
    <submittedName>
        <fullName evidence="2">HD domain-containing protein</fullName>
    </submittedName>
</protein>
<evidence type="ECO:0000259" key="1">
    <source>
        <dbReference type="PROSITE" id="PS51832"/>
    </source>
</evidence>
<dbReference type="Gene3D" id="1.10.3210.10">
    <property type="entry name" value="Hypothetical protein af1432"/>
    <property type="match status" value="1"/>
</dbReference>
<dbReference type="Proteomes" id="UP000637513">
    <property type="component" value="Unassembled WGS sequence"/>
</dbReference>
<gene>
    <name evidence="2" type="ORF">H8700_11900</name>
</gene>
<dbReference type="RefSeq" id="WP_249305836.1">
    <property type="nucleotide sequence ID" value="NZ_JACRSW010000040.1"/>
</dbReference>
<dbReference type="Gene3D" id="3.40.50.2300">
    <property type="match status" value="1"/>
</dbReference>
<dbReference type="SUPFAM" id="SSF109604">
    <property type="entry name" value="HD-domain/PDEase-like"/>
    <property type="match status" value="1"/>
</dbReference>
<proteinExistence type="predicted"/>
<evidence type="ECO:0000313" key="2">
    <source>
        <dbReference type="EMBL" id="MBC8558399.1"/>
    </source>
</evidence>
<dbReference type="SMART" id="SM00471">
    <property type="entry name" value="HDc"/>
    <property type="match status" value="1"/>
</dbReference>
<organism evidence="2 3">
    <name type="scientific">Jutongia hominis</name>
    <dbReference type="NCBI Taxonomy" id="2763664"/>
    <lineage>
        <taxon>Bacteria</taxon>
        <taxon>Bacillati</taxon>
        <taxon>Bacillota</taxon>
        <taxon>Clostridia</taxon>
        <taxon>Lachnospirales</taxon>
        <taxon>Lachnospiraceae</taxon>
        <taxon>Jutongia</taxon>
    </lineage>
</organism>
<dbReference type="SUPFAM" id="SSF52172">
    <property type="entry name" value="CheY-like"/>
    <property type="match status" value="1"/>
</dbReference>
<feature type="domain" description="HD-GYP" evidence="1">
    <location>
        <begin position="135"/>
        <end position="345"/>
    </location>
</feature>
<evidence type="ECO:0000313" key="3">
    <source>
        <dbReference type="Proteomes" id="UP000637513"/>
    </source>
</evidence>
<dbReference type="CDD" id="cd00077">
    <property type="entry name" value="HDc"/>
    <property type="match status" value="1"/>
</dbReference>
<sequence>MNRILFVRRKKKKPEESLAKNYRVHCVDSDTDAWNVLDKEKFDAILLWMEEDSAIEEKRLTQWKDHVEWNLVPVIAVLPKGSSVTEEDCFEWGMAECLKEPLSTLAVCRRLEYVITLFQQDKKSDINEVEQNDRILNLQHEVIWSMANLIESRDGTTGGHVKRTWTFVWLIGRELLREGKYPDILTKEYFRNMCEAAPLHDIGKIAIPDYILKGTTRLTKEEFEEMKDHAALGGKIIQETMGKIEDAAYLKIATDVACYHHEKWDGTGYPKGLKGEEIPLCARIMAVADVLDALAFRRSYKEAMDIKEAIKIIVDESGTHFDPTIVNAMLAIHDEIEKRVTESQNQMNRSEE</sequence>
<keyword evidence="3" id="KW-1185">Reference proteome</keyword>
<dbReference type="InterPro" id="IPR003607">
    <property type="entry name" value="HD/PDEase_dom"/>
</dbReference>
<dbReference type="InterPro" id="IPR052020">
    <property type="entry name" value="Cyclic_di-GMP/3'3'-cGAMP_PDE"/>
</dbReference>
<dbReference type="InterPro" id="IPR011006">
    <property type="entry name" value="CheY-like_superfamily"/>
</dbReference>
<name>A0ABR7MXL4_9FIRM</name>